<evidence type="ECO:0000313" key="13">
    <source>
        <dbReference type="EMBL" id="KRT67227.1"/>
    </source>
</evidence>
<keyword evidence="8 11" id="KW-1133">Transmembrane helix</keyword>
<evidence type="ECO:0000256" key="9">
    <source>
        <dbReference type="ARBA" id="ARBA00023049"/>
    </source>
</evidence>
<evidence type="ECO:0000313" key="14">
    <source>
        <dbReference type="Proteomes" id="UP000051297"/>
    </source>
</evidence>
<dbReference type="AlphaFoldDB" id="A0A0T5ZWS8"/>
<keyword evidence="9 13" id="KW-0482">Metalloprotease</keyword>
<keyword evidence="6 13" id="KW-0378">Hydrolase</keyword>
<proteinExistence type="inferred from homology"/>
<dbReference type="PANTHER" id="PTHR42837">
    <property type="entry name" value="REGULATOR OF SIGMA-E PROTEASE RSEP"/>
    <property type="match status" value="1"/>
</dbReference>
<dbReference type="InterPro" id="IPR036034">
    <property type="entry name" value="PDZ_sf"/>
</dbReference>
<comment type="similarity">
    <text evidence="3">Belongs to the peptidase M50B family.</text>
</comment>
<comment type="subcellular location">
    <subcellularLocation>
        <location evidence="2">Membrane</location>
        <topology evidence="2">Multi-pass membrane protein</topology>
    </subcellularLocation>
</comment>
<evidence type="ECO:0000256" key="2">
    <source>
        <dbReference type="ARBA" id="ARBA00004141"/>
    </source>
</evidence>
<dbReference type="GO" id="GO:0004222">
    <property type="term" value="F:metalloendopeptidase activity"/>
    <property type="evidence" value="ECO:0007669"/>
    <property type="project" value="InterPro"/>
</dbReference>
<dbReference type="InterPro" id="IPR008915">
    <property type="entry name" value="Peptidase_M50"/>
</dbReference>
<name>A0A0T5ZWS8_UNCKA</name>
<dbReference type="PANTHER" id="PTHR42837:SF2">
    <property type="entry name" value="MEMBRANE METALLOPROTEASE ARASP2, CHLOROPLASTIC-RELATED"/>
    <property type="match status" value="1"/>
</dbReference>
<keyword evidence="10 11" id="KW-0472">Membrane</keyword>
<evidence type="ECO:0000256" key="3">
    <source>
        <dbReference type="ARBA" id="ARBA00007931"/>
    </source>
</evidence>
<keyword evidence="4 13" id="KW-0645">Protease</keyword>
<keyword evidence="5 11" id="KW-0812">Transmembrane</keyword>
<keyword evidence="7" id="KW-0862">Zinc</keyword>
<feature type="transmembrane region" description="Helical" evidence="11">
    <location>
        <begin position="321"/>
        <end position="340"/>
    </location>
</feature>
<dbReference type="Proteomes" id="UP000051297">
    <property type="component" value="Unassembled WGS sequence"/>
</dbReference>
<feature type="transmembrane region" description="Helical" evidence="11">
    <location>
        <begin position="6"/>
        <end position="27"/>
    </location>
</feature>
<dbReference type="SUPFAM" id="SSF50156">
    <property type="entry name" value="PDZ domain-like"/>
    <property type="match status" value="1"/>
</dbReference>
<dbReference type="Pfam" id="PF17820">
    <property type="entry name" value="PDZ_6"/>
    <property type="match status" value="1"/>
</dbReference>
<reference evidence="13 14" key="1">
    <citation type="submission" date="2015-05" db="EMBL/GenBank/DDBJ databases">
        <title>Critical biogeochemical functions in the subsurface are associated with bacteria from new phyla and little studied lineages.</title>
        <authorList>
            <person name="Hug L.A."/>
            <person name="Thomas B.C."/>
            <person name="Sharon I."/>
            <person name="Brown C.T."/>
            <person name="Sharma R."/>
            <person name="Hettich R.L."/>
            <person name="Wilkins M.J."/>
            <person name="Williams K.H."/>
            <person name="Singh A."/>
            <person name="Banfield J.F."/>
        </authorList>
    </citation>
    <scope>NUCLEOTIDE SEQUENCE [LARGE SCALE GENOMIC DNA]</scope>
    <source>
        <strain evidence="13">CSP1-7</strain>
    </source>
</reference>
<evidence type="ECO:0000256" key="1">
    <source>
        <dbReference type="ARBA" id="ARBA00001947"/>
    </source>
</evidence>
<evidence type="ECO:0000256" key="8">
    <source>
        <dbReference type="ARBA" id="ARBA00022989"/>
    </source>
</evidence>
<dbReference type="InterPro" id="IPR041489">
    <property type="entry name" value="PDZ_6"/>
</dbReference>
<evidence type="ECO:0000256" key="6">
    <source>
        <dbReference type="ARBA" id="ARBA00022801"/>
    </source>
</evidence>
<comment type="caution">
    <text evidence="13">The sequence shown here is derived from an EMBL/GenBank/DDBJ whole genome shotgun (WGS) entry which is preliminary data.</text>
</comment>
<evidence type="ECO:0000259" key="12">
    <source>
        <dbReference type="PROSITE" id="PS50106"/>
    </source>
</evidence>
<dbReference type="InterPro" id="IPR004387">
    <property type="entry name" value="Pept_M50_Zn"/>
</dbReference>
<evidence type="ECO:0000256" key="4">
    <source>
        <dbReference type="ARBA" id="ARBA00022670"/>
    </source>
</evidence>
<evidence type="ECO:0000256" key="10">
    <source>
        <dbReference type="ARBA" id="ARBA00023136"/>
    </source>
</evidence>
<sequence length="347" mass="37334">MEILSILRFLFLLSVLIFVHEGGHFLIARLFGVAVEEFGFGIPPRIWGKKIGGTIYSINLLPIGGFVRLKGEEGETLGFGGAGSFAIQSKLKRAGIVAAGALGNFVLAWLVFSLLWGLGKNVSAEKVLVNKVSLGSPAAAAGIAEGDYILSFNGERVETAEELLTLTKDSLEKTATLGFERDSEAVSVSIVPRADPPKGEGPLGVGITTAIKEEKVPFWQTPWFGLKETFETTIMMIKSFGGTVTSLFRGEEVMVGGPVAIYAFSKVYADGFKPFLDFMALLSLNLVVVNLLPIPALDGGRILFIGIEALRRKKLSPRTEAAINSVGLIILIALIVILSVRDIRTFF</sequence>
<dbReference type="Gene3D" id="2.30.42.10">
    <property type="match status" value="1"/>
</dbReference>
<dbReference type="GO" id="GO:0016020">
    <property type="term" value="C:membrane"/>
    <property type="evidence" value="ECO:0007669"/>
    <property type="project" value="UniProtKB-SubCell"/>
</dbReference>
<dbReference type="STRING" id="1576480.XU08_C0006G0014"/>
<dbReference type="PROSITE" id="PS50106">
    <property type="entry name" value="PDZ"/>
    <property type="match status" value="1"/>
</dbReference>
<dbReference type="EC" id="3.4.24.-" evidence="13"/>
<dbReference type="GO" id="GO:0006508">
    <property type="term" value="P:proteolysis"/>
    <property type="evidence" value="ECO:0007669"/>
    <property type="project" value="UniProtKB-KW"/>
</dbReference>
<accession>A0A0T5ZWS8</accession>
<evidence type="ECO:0000256" key="11">
    <source>
        <dbReference type="SAM" id="Phobius"/>
    </source>
</evidence>
<evidence type="ECO:0000256" key="5">
    <source>
        <dbReference type="ARBA" id="ARBA00022692"/>
    </source>
</evidence>
<organism evidence="13 14">
    <name type="scientific">candidate division WWE3 bacterium CSP1-7</name>
    <dbReference type="NCBI Taxonomy" id="1576480"/>
    <lineage>
        <taxon>Bacteria</taxon>
        <taxon>Katanobacteria</taxon>
    </lineage>
</organism>
<dbReference type="SMART" id="SM00228">
    <property type="entry name" value="PDZ"/>
    <property type="match status" value="1"/>
</dbReference>
<gene>
    <name evidence="13" type="ORF">XU08_C0006G0014</name>
</gene>
<comment type="cofactor">
    <cofactor evidence="1">
        <name>Zn(2+)</name>
        <dbReference type="ChEBI" id="CHEBI:29105"/>
    </cofactor>
</comment>
<protein>
    <submittedName>
        <fullName evidence="13">Membrane-associated zinc metalloprotease, regulator of sigma E protease</fullName>
        <ecNumber evidence="13">3.4.24.-</ecNumber>
    </submittedName>
</protein>
<feature type="domain" description="PDZ" evidence="12">
    <location>
        <begin position="118"/>
        <end position="170"/>
    </location>
</feature>
<feature type="transmembrane region" description="Helical" evidence="11">
    <location>
        <begin position="94"/>
        <end position="118"/>
    </location>
</feature>
<dbReference type="EMBL" id="LDXK01000006">
    <property type="protein sequence ID" value="KRT67227.1"/>
    <property type="molecule type" value="Genomic_DNA"/>
</dbReference>
<dbReference type="Pfam" id="PF02163">
    <property type="entry name" value="Peptidase_M50"/>
    <property type="match status" value="1"/>
</dbReference>
<evidence type="ECO:0000256" key="7">
    <source>
        <dbReference type="ARBA" id="ARBA00022833"/>
    </source>
</evidence>
<dbReference type="CDD" id="cd06163">
    <property type="entry name" value="S2P-M50_PDZ_RseP-like"/>
    <property type="match status" value="1"/>
</dbReference>
<dbReference type="InterPro" id="IPR001478">
    <property type="entry name" value="PDZ"/>
</dbReference>